<evidence type="ECO:0000313" key="4">
    <source>
        <dbReference type="Proteomes" id="UP000033121"/>
    </source>
</evidence>
<dbReference type="PANTHER" id="PTHR14969:SF13">
    <property type="entry name" value="AT30094P"/>
    <property type="match status" value="1"/>
</dbReference>
<accession>A0A0E9MYF0</accession>
<keyword evidence="1" id="KW-0472">Membrane</keyword>
<dbReference type="PANTHER" id="PTHR14969">
    <property type="entry name" value="SPHINGOSINE-1-PHOSPHATE PHOSPHOHYDROLASE"/>
    <property type="match status" value="1"/>
</dbReference>
<dbReference type="RefSeq" id="WP_052955642.1">
    <property type="nucleotide sequence ID" value="NZ_BBWV01000001.1"/>
</dbReference>
<feature type="transmembrane region" description="Helical" evidence="1">
    <location>
        <begin position="140"/>
        <end position="157"/>
    </location>
</feature>
<organism evidence="3 4">
    <name type="scientific">Flavihumibacter petaseus NBRC 106054</name>
    <dbReference type="NCBI Taxonomy" id="1220578"/>
    <lineage>
        <taxon>Bacteria</taxon>
        <taxon>Pseudomonadati</taxon>
        <taxon>Bacteroidota</taxon>
        <taxon>Chitinophagia</taxon>
        <taxon>Chitinophagales</taxon>
        <taxon>Chitinophagaceae</taxon>
        <taxon>Flavihumibacter</taxon>
    </lineage>
</organism>
<dbReference type="SUPFAM" id="SSF48317">
    <property type="entry name" value="Acid phosphatase/Vanadium-dependent haloperoxidase"/>
    <property type="match status" value="1"/>
</dbReference>
<dbReference type="AlphaFoldDB" id="A0A0E9MYF0"/>
<keyword evidence="1" id="KW-1133">Transmembrane helix</keyword>
<keyword evidence="1" id="KW-0812">Transmembrane</keyword>
<dbReference type="STRING" id="1220578.FPE01S_01_17800"/>
<dbReference type="InterPro" id="IPR036938">
    <property type="entry name" value="PAP2/HPO_sf"/>
</dbReference>
<dbReference type="EMBL" id="BBWV01000001">
    <property type="protein sequence ID" value="GAO42762.1"/>
    <property type="molecule type" value="Genomic_DNA"/>
</dbReference>
<dbReference type="InterPro" id="IPR000326">
    <property type="entry name" value="PAP2/HPO"/>
</dbReference>
<feature type="transmembrane region" description="Helical" evidence="1">
    <location>
        <begin position="118"/>
        <end position="135"/>
    </location>
</feature>
<evidence type="ECO:0000313" key="3">
    <source>
        <dbReference type="EMBL" id="GAO42762.1"/>
    </source>
</evidence>
<dbReference type="Gene3D" id="1.20.144.10">
    <property type="entry name" value="Phosphatidic acid phosphatase type 2/haloperoxidase"/>
    <property type="match status" value="1"/>
</dbReference>
<comment type="caution">
    <text evidence="3">The sequence shown here is derived from an EMBL/GenBank/DDBJ whole genome shotgun (WGS) entry which is preliminary data.</text>
</comment>
<evidence type="ECO:0000256" key="1">
    <source>
        <dbReference type="SAM" id="Phobius"/>
    </source>
</evidence>
<name>A0A0E9MYF0_9BACT</name>
<gene>
    <name evidence="3" type="ORF">FPE01S_01_17800</name>
</gene>
<keyword evidence="4" id="KW-1185">Reference proteome</keyword>
<dbReference type="SMART" id="SM00014">
    <property type="entry name" value="acidPPc"/>
    <property type="match status" value="1"/>
</dbReference>
<feature type="transmembrane region" description="Helical" evidence="1">
    <location>
        <begin position="163"/>
        <end position="183"/>
    </location>
</feature>
<dbReference type="Proteomes" id="UP000033121">
    <property type="component" value="Unassembled WGS sequence"/>
</dbReference>
<evidence type="ECO:0000259" key="2">
    <source>
        <dbReference type="SMART" id="SM00014"/>
    </source>
</evidence>
<protein>
    <recommendedName>
        <fullName evidence="2">Phosphatidic acid phosphatase type 2/haloperoxidase domain-containing protein</fullName>
    </recommendedName>
</protein>
<feature type="transmembrane region" description="Helical" evidence="1">
    <location>
        <begin position="32"/>
        <end position="52"/>
    </location>
</feature>
<sequence length="205" mass="23597">MDILKWLLEADREIFLFIQETGATGIMDHLMMALRTPAVWIPLYAFMLIWVARNAHWKTAAMFIVCTVMAFGLADYSSASIFKPLIERPRPCYADDLAELARSLVGCGGQYGFPSSHAANHFALACFWYWSIFIIKGQKWWWLFAWAFGISYAQVYVGKHYPLDVLAGGFLGLMIGTWMAKLFEWWHYRQLRRQPVTGKTSLPPL</sequence>
<proteinExistence type="predicted"/>
<dbReference type="Pfam" id="PF01569">
    <property type="entry name" value="PAP2"/>
    <property type="match status" value="1"/>
</dbReference>
<dbReference type="OrthoDB" id="9789113at2"/>
<reference evidence="3 4" key="1">
    <citation type="submission" date="2015-04" db="EMBL/GenBank/DDBJ databases">
        <title>Whole genome shotgun sequence of Flavihumibacter petaseus NBRC 106054.</title>
        <authorList>
            <person name="Miyazawa S."/>
            <person name="Hosoyama A."/>
            <person name="Hashimoto M."/>
            <person name="Noguchi M."/>
            <person name="Tsuchikane K."/>
            <person name="Ohji S."/>
            <person name="Yamazoe A."/>
            <person name="Ichikawa N."/>
            <person name="Kimura A."/>
            <person name="Fujita N."/>
        </authorList>
    </citation>
    <scope>NUCLEOTIDE SEQUENCE [LARGE SCALE GENOMIC DNA]</scope>
    <source>
        <strain evidence="3 4">NBRC 106054</strain>
    </source>
</reference>
<feature type="domain" description="Phosphatidic acid phosphatase type 2/haloperoxidase" evidence="2">
    <location>
        <begin position="64"/>
        <end position="180"/>
    </location>
</feature>
<feature type="transmembrane region" description="Helical" evidence="1">
    <location>
        <begin position="59"/>
        <end position="79"/>
    </location>
</feature>